<dbReference type="AlphaFoldDB" id="A0A364VE76"/>
<organism evidence="1 2">
    <name type="scientific">Corynebacterium heidelbergense</name>
    <dbReference type="NCBI Taxonomy" id="2055947"/>
    <lineage>
        <taxon>Bacteria</taxon>
        <taxon>Bacillati</taxon>
        <taxon>Actinomycetota</taxon>
        <taxon>Actinomycetes</taxon>
        <taxon>Mycobacteriales</taxon>
        <taxon>Corynebacteriaceae</taxon>
        <taxon>Corynebacterium</taxon>
    </lineage>
</organism>
<dbReference type="Proteomes" id="UP000251047">
    <property type="component" value="Unassembled WGS sequence"/>
</dbReference>
<accession>A0A364VE76</accession>
<protein>
    <submittedName>
        <fullName evidence="1">Uncharacterized protein</fullName>
    </submittedName>
</protein>
<evidence type="ECO:0000313" key="1">
    <source>
        <dbReference type="EMBL" id="RAV34921.1"/>
    </source>
</evidence>
<comment type="caution">
    <text evidence="1">The sequence shown here is derived from an EMBL/GenBank/DDBJ whole genome shotgun (WGS) entry which is preliminary data.</text>
</comment>
<dbReference type="EMBL" id="PHQP01000003">
    <property type="protein sequence ID" value="RAV34921.1"/>
    <property type="molecule type" value="Genomic_DNA"/>
</dbReference>
<evidence type="ECO:0000313" key="2">
    <source>
        <dbReference type="Proteomes" id="UP000251047"/>
    </source>
</evidence>
<dbReference type="RefSeq" id="WP_112768637.1">
    <property type="nucleotide sequence ID" value="NZ_CP063191.1"/>
</dbReference>
<sequence length="89" mass="10154">MRIKLPESWFEKTWNIVEPQLQQKVDAASKSVPADFEVALTPKRDRNNRPVVLMVMKGPHAFASEVKHGHMMRAVAQQGCDVHRYVGEV</sequence>
<proteinExistence type="predicted"/>
<gene>
    <name evidence="1" type="ORF">CWC39_00865</name>
</gene>
<reference evidence="1 2" key="1">
    <citation type="journal article" date="2018" name="Syst. Appl. Microbiol.">
        <title>Corynebacterium heidelbergense sp. nov., isolated from the preen glands of Egyptian geese (Alopochen aegyptiacus).</title>
        <authorList>
            <person name="Braun M.S."/>
            <person name="Wang E."/>
            <person name="Zimmermann S."/>
            <person name="Wink M."/>
        </authorList>
    </citation>
    <scope>NUCLEOTIDE SEQUENCE [LARGE SCALE GENOMIC DNA]</scope>
    <source>
        <strain evidence="1 2">DSM 104638</strain>
    </source>
</reference>
<name>A0A364VE76_9CORY</name>